<gene>
    <name evidence="3" type="ORF">DFR34_11078</name>
</gene>
<proteinExistence type="inferred from homology"/>
<name>A0A318KSW3_9NEIS</name>
<organism evidence="3 4">
    <name type="scientific">Rivihabitans pingtungensis</name>
    <dbReference type="NCBI Taxonomy" id="1054498"/>
    <lineage>
        <taxon>Bacteria</taxon>
        <taxon>Pseudomonadati</taxon>
        <taxon>Pseudomonadota</taxon>
        <taxon>Betaproteobacteria</taxon>
        <taxon>Neisseriales</taxon>
        <taxon>Aquaspirillaceae</taxon>
        <taxon>Rivihabitans</taxon>
    </lineage>
</organism>
<comment type="caution">
    <text evidence="3">The sequence shown here is derived from an EMBL/GenBank/DDBJ whole genome shotgun (WGS) entry which is preliminary data.</text>
</comment>
<accession>A0A318KSW3</accession>
<evidence type="ECO:0000313" key="3">
    <source>
        <dbReference type="EMBL" id="PXX78756.1"/>
    </source>
</evidence>
<dbReference type="InterPro" id="IPR035905">
    <property type="entry name" value="Barstar-like_sf"/>
</dbReference>
<dbReference type="Pfam" id="PF01337">
    <property type="entry name" value="Barstar"/>
    <property type="match status" value="1"/>
</dbReference>
<sequence length="92" mass="10104">MPITKCDLTRIDSLNTFYSQISSGLKLPAHFGRNLDALEDALNDAPGPVEVFWHDAIAARNDMGEDAFESLTAVLHAVASNRDDFKVWIGLS</sequence>
<protein>
    <submittedName>
        <fullName evidence="3">Ribonuclease inhibitor</fullName>
    </submittedName>
</protein>
<evidence type="ECO:0000313" key="4">
    <source>
        <dbReference type="Proteomes" id="UP000247555"/>
    </source>
</evidence>
<evidence type="ECO:0000256" key="1">
    <source>
        <dbReference type="ARBA" id="ARBA00006845"/>
    </source>
</evidence>
<reference evidence="3 4" key="1">
    <citation type="submission" date="2018-05" db="EMBL/GenBank/DDBJ databases">
        <title>Genomic Encyclopedia of Type Strains, Phase IV (KMG-IV): sequencing the most valuable type-strain genomes for metagenomic binning, comparative biology and taxonomic classification.</title>
        <authorList>
            <person name="Goeker M."/>
        </authorList>
    </citation>
    <scope>NUCLEOTIDE SEQUENCE [LARGE SCALE GENOMIC DNA]</scope>
    <source>
        <strain evidence="3 4">DSM 29661</strain>
    </source>
</reference>
<evidence type="ECO:0000259" key="2">
    <source>
        <dbReference type="Pfam" id="PF01337"/>
    </source>
</evidence>
<dbReference type="AlphaFoldDB" id="A0A318KSW3"/>
<feature type="domain" description="Barstar (barnase inhibitor)" evidence="2">
    <location>
        <begin position="2"/>
        <end position="89"/>
    </location>
</feature>
<dbReference type="Proteomes" id="UP000247555">
    <property type="component" value="Unassembled WGS sequence"/>
</dbReference>
<dbReference type="InterPro" id="IPR000468">
    <property type="entry name" value="Barstar"/>
</dbReference>
<dbReference type="RefSeq" id="WP_110390876.1">
    <property type="nucleotide sequence ID" value="NZ_QJKI01000010.1"/>
</dbReference>
<dbReference type="SUPFAM" id="SSF52038">
    <property type="entry name" value="Barstar-related"/>
    <property type="match status" value="1"/>
</dbReference>
<comment type="similarity">
    <text evidence="1">Belongs to the barstar family.</text>
</comment>
<keyword evidence="4" id="KW-1185">Reference proteome</keyword>
<dbReference type="OrthoDB" id="5295683at2"/>
<dbReference type="Gene3D" id="3.30.370.10">
    <property type="entry name" value="Barstar-like"/>
    <property type="match status" value="1"/>
</dbReference>
<dbReference type="EMBL" id="QJKI01000010">
    <property type="protein sequence ID" value="PXX78756.1"/>
    <property type="molecule type" value="Genomic_DNA"/>
</dbReference>